<name>A0A410PV80_9FIRM</name>
<evidence type="ECO:0000259" key="1">
    <source>
        <dbReference type="SMART" id="SM01058"/>
    </source>
</evidence>
<dbReference type="AlphaFoldDB" id="A0A410PV80"/>
<dbReference type="Gene3D" id="2.40.10.170">
    <property type="match status" value="1"/>
</dbReference>
<keyword evidence="3" id="KW-1185">Reference proteome</keyword>
<dbReference type="InterPro" id="IPR003711">
    <property type="entry name" value="CarD-like/TRCF_RID"/>
</dbReference>
<protein>
    <submittedName>
        <fullName evidence="2">Transcriptional regulator</fullName>
    </submittedName>
</protein>
<organism evidence="2 3">
    <name type="scientific">Aminipila luticellarii</name>
    <dbReference type="NCBI Taxonomy" id="2507160"/>
    <lineage>
        <taxon>Bacteria</taxon>
        <taxon>Bacillati</taxon>
        <taxon>Bacillota</taxon>
        <taxon>Clostridia</taxon>
        <taxon>Peptostreptococcales</taxon>
        <taxon>Anaerovoracaceae</taxon>
        <taxon>Aminipila</taxon>
    </lineage>
</organism>
<feature type="domain" description="CarD-like/TRCF RNAP-interacting" evidence="1">
    <location>
        <begin position="14"/>
        <end position="126"/>
    </location>
</feature>
<dbReference type="OrthoDB" id="9786074at2"/>
<sequence length="187" mass="21727">MSILFHILKKEVFMYKIGDFIIYGNQGVCRVDEIGIPDVGGILEDKLYYTLSPVYSDGKIFIPVDTSIYMRPIVSESEAKEIIRQIPNIEANIIESQNYKTTEDYYKRLLSSHKCTDLIHIMKSVYAKRQAVKLQGKNLGHTDEKFKKIAEELLNSEFSMALDIPREEVHQYIEESIKKLKREDDRS</sequence>
<accession>A0A410PV80</accession>
<evidence type="ECO:0000313" key="3">
    <source>
        <dbReference type="Proteomes" id="UP000287601"/>
    </source>
</evidence>
<reference evidence="2 3" key="1">
    <citation type="submission" date="2019-01" db="EMBL/GenBank/DDBJ databases">
        <title>Draft genomes of a novel of Aminipila strains.</title>
        <authorList>
            <person name="Ma S."/>
        </authorList>
    </citation>
    <scope>NUCLEOTIDE SEQUENCE [LARGE SCALE GENOMIC DNA]</scope>
    <source>
        <strain evidence="3">JN-39</strain>
    </source>
</reference>
<dbReference type="Gene3D" id="1.20.58.1290">
    <property type="entry name" value="CarD-like, C-terminal domain"/>
    <property type="match status" value="1"/>
</dbReference>
<evidence type="ECO:0000313" key="2">
    <source>
        <dbReference type="EMBL" id="QAT42859.1"/>
    </source>
</evidence>
<dbReference type="InterPro" id="IPR042215">
    <property type="entry name" value="CarD-like_C"/>
</dbReference>
<dbReference type="InterPro" id="IPR036101">
    <property type="entry name" value="CarD-like/TRCF_RID_sf"/>
</dbReference>
<gene>
    <name evidence="2" type="ORF">EQM06_06205</name>
</gene>
<dbReference type="EMBL" id="CP035281">
    <property type="protein sequence ID" value="QAT42859.1"/>
    <property type="molecule type" value="Genomic_DNA"/>
</dbReference>
<dbReference type="Proteomes" id="UP000287601">
    <property type="component" value="Chromosome"/>
</dbReference>
<dbReference type="SUPFAM" id="SSF141259">
    <property type="entry name" value="CarD-like"/>
    <property type="match status" value="1"/>
</dbReference>
<proteinExistence type="predicted"/>
<dbReference type="KEGG" id="amij:EQM06_06205"/>
<dbReference type="SMART" id="SM01058">
    <property type="entry name" value="CarD_TRCF"/>
    <property type="match status" value="1"/>
</dbReference>
<dbReference type="Pfam" id="PF02559">
    <property type="entry name" value="CarD_TRCF_RID"/>
    <property type="match status" value="1"/>
</dbReference>